<name>A0A0E3X6Q0_9STRE</name>
<keyword evidence="4 6" id="KW-0044">Antibiotic</keyword>
<evidence type="ECO:0000256" key="2">
    <source>
        <dbReference type="ARBA" id="ARBA00022529"/>
    </source>
</evidence>
<dbReference type="GO" id="GO:0005102">
    <property type="term" value="F:signaling receptor binding"/>
    <property type="evidence" value="ECO:0007669"/>
    <property type="project" value="UniProtKB-KW"/>
</dbReference>
<dbReference type="AlphaFoldDB" id="A0A0E3X6Q0"/>
<dbReference type="PRINTS" id="PR00324">
    <property type="entry name" value="NISIN"/>
</dbReference>
<dbReference type="GO" id="GO:0031640">
    <property type="term" value="P:killing of cells of another organism"/>
    <property type="evidence" value="ECO:0007669"/>
    <property type="project" value="UniProtKB-UniRule"/>
</dbReference>
<keyword evidence="5 6" id="KW-0078">Bacteriocin</keyword>
<sequence length="57" mass="6014">MSTNDFNLDLVSVSKSNAGASTRFTSISMCTPGCKTGALMTCNYKTATCHCSIKVSK</sequence>
<dbReference type="NCBIfam" id="TIGR03731">
    <property type="entry name" value="lantibio_gallid"/>
    <property type="match status" value="1"/>
</dbReference>
<accession>A0A0E3X6Q0</accession>
<reference evidence="7" key="1">
    <citation type="journal article" date="2015" name="Appl. Environ. Microbiol.">
        <title>Nisin H is a new nisin variant produced by the gut-derived strain Streptococcus hyointestinalis DPC6484.</title>
        <authorList>
            <person name="O'Connor P.M."/>
            <person name="O'Shea E.F."/>
            <person name="Guinane C.M."/>
            <person name="O'Sullivan O."/>
            <person name="Cotter P.D."/>
            <person name="Ross R.P."/>
            <person name="Hill C."/>
        </authorList>
    </citation>
    <scope>NUCLEOTIDE SEQUENCE</scope>
    <source>
        <strain evidence="7">DPC6484</strain>
    </source>
</reference>
<dbReference type="InterPro" id="IPR006079">
    <property type="entry name" value="Lantibiotic_typ-A_Bacillales"/>
</dbReference>
<comment type="similarity">
    <text evidence="1 6">Belongs to the type A lantibiotic family.</text>
</comment>
<dbReference type="Pfam" id="PF02052">
    <property type="entry name" value="Gallidermin"/>
    <property type="match status" value="1"/>
</dbReference>
<evidence type="ECO:0000256" key="6">
    <source>
        <dbReference type="RuleBase" id="RU362078"/>
    </source>
</evidence>
<dbReference type="GO" id="GO:0005576">
    <property type="term" value="C:extracellular region"/>
    <property type="evidence" value="ECO:0007669"/>
    <property type="project" value="InterPro"/>
</dbReference>
<comment type="PTM">
    <text evidence="6">Maturation of lantibiotics involves the enzymatic conversion of Thr, and Ser into dehydrated AA and the formation of thioether bonds with cysteine. This is followed by membrane translocation and cleavage of the modified precursor.</text>
</comment>
<keyword evidence="3 6" id="KW-0425">Lantibiotic</keyword>
<evidence type="ECO:0000256" key="1">
    <source>
        <dbReference type="ARBA" id="ARBA00009379"/>
    </source>
</evidence>
<dbReference type="SMR" id="A0A0E3X6Q0"/>
<proteinExistence type="inferred from homology"/>
<evidence type="ECO:0000256" key="5">
    <source>
        <dbReference type="ARBA" id="ARBA00023048"/>
    </source>
</evidence>
<organism evidence="7">
    <name type="scientific">Streptococcus hyointestinalis</name>
    <dbReference type="NCBI Taxonomy" id="1337"/>
    <lineage>
        <taxon>Bacteria</taxon>
        <taxon>Bacillati</taxon>
        <taxon>Bacillota</taxon>
        <taxon>Bacilli</taxon>
        <taxon>Lactobacillales</taxon>
        <taxon>Streptococcaceae</taxon>
        <taxon>Streptococcus</taxon>
    </lineage>
</organism>
<dbReference type="EMBL" id="KP793707">
    <property type="protein sequence ID" value="AKB95119.1"/>
    <property type="molecule type" value="Genomic_DNA"/>
</dbReference>
<keyword evidence="2 6" id="KW-0929">Antimicrobial</keyword>
<evidence type="ECO:0000313" key="7">
    <source>
        <dbReference type="EMBL" id="AKB95119.1"/>
    </source>
</evidence>
<dbReference type="GO" id="GO:0042742">
    <property type="term" value="P:defense response to bacterium"/>
    <property type="evidence" value="ECO:0007669"/>
    <property type="project" value="UniProtKB-UniRule"/>
</dbReference>
<evidence type="ECO:0000256" key="4">
    <source>
        <dbReference type="ARBA" id="ARBA00023022"/>
    </source>
</evidence>
<protein>
    <recommendedName>
        <fullName evidence="6">Lantibiotic</fullName>
    </recommendedName>
</protein>
<evidence type="ECO:0000256" key="3">
    <source>
        <dbReference type="ARBA" id="ARBA00022789"/>
    </source>
</evidence>
<comment type="function">
    <text evidence="6">Lanthionine-containing peptide antibiotic (lantibiotic) active on Gram-positive bacteria. The bactericidal activity of lantibiotics is based on depolarization of energized bacterial cytoplasmic membranes, initiated by the formation of aqueous transmembrane pores.</text>
</comment>